<dbReference type="RefSeq" id="WP_398718236.1">
    <property type="nucleotide sequence ID" value="NZ_JBIRWE010000003.1"/>
</dbReference>
<feature type="compositionally biased region" description="Low complexity" evidence="1">
    <location>
        <begin position="84"/>
        <end position="102"/>
    </location>
</feature>
<reference evidence="3 4" key="1">
    <citation type="submission" date="2024-10" db="EMBL/GenBank/DDBJ databases">
        <title>The Natural Products Discovery Center: Release of the First 8490 Sequenced Strains for Exploring Actinobacteria Biosynthetic Diversity.</title>
        <authorList>
            <person name="Kalkreuter E."/>
            <person name="Kautsar S.A."/>
            <person name="Yang D."/>
            <person name="Bader C.D."/>
            <person name="Teijaro C.N."/>
            <person name="Fluegel L."/>
            <person name="Davis C.M."/>
            <person name="Simpson J.R."/>
            <person name="Lauterbach L."/>
            <person name="Steele A.D."/>
            <person name="Gui C."/>
            <person name="Meng S."/>
            <person name="Li G."/>
            <person name="Viehrig K."/>
            <person name="Ye F."/>
            <person name="Su P."/>
            <person name="Kiefer A.F."/>
            <person name="Nichols A."/>
            <person name="Cepeda A.J."/>
            <person name="Yan W."/>
            <person name="Fan B."/>
            <person name="Jiang Y."/>
            <person name="Adhikari A."/>
            <person name="Zheng C.-J."/>
            <person name="Schuster L."/>
            <person name="Cowan T.M."/>
            <person name="Smanski M.J."/>
            <person name="Chevrette M.G."/>
            <person name="De Carvalho L.P.S."/>
            <person name="Shen B."/>
        </authorList>
    </citation>
    <scope>NUCLEOTIDE SEQUENCE [LARGE SCALE GENOMIC DNA]</scope>
    <source>
        <strain evidence="3 4">NPDC020327</strain>
    </source>
</reference>
<keyword evidence="2" id="KW-0732">Signal</keyword>
<feature type="chain" id="PRO_5045380850" description="Secreted protein" evidence="2">
    <location>
        <begin position="33"/>
        <end position="287"/>
    </location>
</feature>
<proteinExistence type="predicted"/>
<sequence>MQSTRGGMRLTSRRGAVIASSAAVLCLGTLLAACGGESGPDDDGYVAVGAVGPRGEGTSGTTRTVPPEGEVTLVPLEGTGRGTGARAEPGRGRTAGAAAPETDASAAGNDGRGPANDAAGKGGSPAATGSAGRTDVGRGAGPASGPGAGPASRPGPGPGPGPGPASGPDSVDESSSPGPSDPEADPAELSISPIERAPTEDRWCEKVTLELHNSGDKPVTSGTVTFSTHIIGALGIDWATIESTRELPVPIGGGERTEKTWAVCADAWRVPLGMHVETQDADVTWSG</sequence>
<feature type="compositionally biased region" description="Pro residues" evidence="1">
    <location>
        <begin position="153"/>
        <end position="165"/>
    </location>
</feature>
<feature type="signal peptide" evidence="2">
    <location>
        <begin position="1"/>
        <end position="32"/>
    </location>
</feature>
<evidence type="ECO:0008006" key="5">
    <source>
        <dbReference type="Google" id="ProtNLM"/>
    </source>
</evidence>
<evidence type="ECO:0000256" key="2">
    <source>
        <dbReference type="SAM" id="SignalP"/>
    </source>
</evidence>
<gene>
    <name evidence="3" type="ORF">ACH429_10590</name>
</gene>
<evidence type="ECO:0000313" key="3">
    <source>
        <dbReference type="EMBL" id="MFI1964553.1"/>
    </source>
</evidence>
<keyword evidence="4" id="KW-1185">Reference proteome</keyword>
<feature type="compositionally biased region" description="Low complexity" evidence="1">
    <location>
        <begin position="166"/>
        <end position="178"/>
    </location>
</feature>
<dbReference type="PROSITE" id="PS51257">
    <property type="entry name" value="PROKAR_LIPOPROTEIN"/>
    <property type="match status" value="1"/>
</dbReference>
<comment type="caution">
    <text evidence="3">The sequence shown here is derived from an EMBL/GenBank/DDBJ whole genome shotgun (WGS) entry which is preliminary data.</text>
</comment>
<dbReference type="Proteomes" id="UP001611548">
    <property type="component" value="Unassembled WGS sequence"/>
</dbReference>
<organism evidence="3 4">
    <name type="scientific">Streptomyces pathocidini</name>
    <dbReference type="NCBI Taxonomy" id="1650571"/>
    <lineage>
        <taxon>Bacteria</taxon>
        <taxon>Bacillati</taxon>
        <taxon>Actinomycetota</taxon>
        <taxon>Actinomycetes</taxon>
        <taxon>Kitasatosporales</taxon>
        <taxon>Streptomycetaceae</taxon>
        <taxon>Streptomyces</taxon>
    </lineage>
</organism>
<feature type="region of interest" description="Disordered" evidence="1">
    <location>
        <begin position="49"/>
        <end position="188"/>
    </location>
</feature>
<evidence type="ECO:0000313" key="4">
    <source>
        <dbReference type="Proteomes" id="UP001611548"/>
    </source>
</evidence>
<feature type="compositionally biased region" description="Gly residues" evidence="1">
    <location>
        <begin position="138"/>
        <end position="148"/>
    </location>
</feature>
<name>A0ABW7UPJ3_9ACTN</name>
<protein>
    <recommendedName>
        <fullName evidence="5">Secreted protein</fullName>
    </recommendedName>
</protein>
<dbReference type="EMBL" id="JBIRWE010000003">
    <property type="protein sequence ID" value="MFI1964553.1"/>
    <property type="molecule type" value="Genomic_DNA"/>
</dbReference>
<accession>A0ABW7UPJ3</accession>
<evidence type="ECO:0000256" key="1">
    <source>
        <dbReference type="SAM" id="MobiDB-lite"/>
    </source>
</evidence>